<organism evidence="7 8">
    <name type="scientific">Salipaludibacillus keqinensis</name>
    <dbReference type="NCBI Taxonomy" id="2045207"/>
    <lineage>
        <taxon>Bacteria</taxon>
        <taxon>Bacillati</taxon>
        <taxon>Bacillota</taxon>
        <taxon>Bacilli</taxon>
        <taxon>Bacillales</taxon>
        <taxon>Bacillaceae</taxon>
    </lineage>
</organism>
<sequence length="489" mass="55661">MNTAIIGGGIGGMITALYLNLKGEEVSIYEKENRLGGRLSYTGQDGFKVDEGPTIVLLPHMIREILKEVQFDMSKIDMVRIDPIYPLHFRDGTTFMKWSDPDKQKQEIDNHFPGESVHYAAYMKDMAHRFEKGKEAFLDRAFVSKRSFWSRKNVNTLMKLKAYQTVKNQTRKYFQAKQLQEAFSLQTLYIGGSPEQTPAIYSLVPFSEHEHGIWYIKGGYAYLAQLLTEELANRGVHIKYGAEVEDIQVEKNRATSLTVHSKQIYYDRFILNGDFPVAEKLVNKKTSRSYTPSAGCLLIYLGIEGQLNTKHVHQFFMGRNLDKQMEEIFTQKKLPEDPSFYLFHPSIIDDTLAPVGKSVAYILIPVPTSSDITREEFEAYANKMIKELKARLDPDIEDKILWKQIRTPKEAKRDGLFEGGSFGLAPTLFQSGVFRPQVKPFAYDNIYAVGASIHPGGGVPIVMQGAKVLSEYLDEEEQFLNRAKTNSSQ</sequence>
<gene>
    <name evidence="7" type="ORF">CR194_02450</name>
</gene>
<dbReference type="InterPro" id="IPR036188">
    <property type="entry name" value="FAD/NAD-bd_sf"/>
</dbReference>
<protein>
    <submittedName>
        <fullName evidence="7">Phytoene desaturase</fullName>
    </submittedName>
</protein>
<dbReference type="InterPro" id="IPR014105">
    <property type="entry name" value="Carotenoid/retinoid_OxRdtase"/>
</dbReference>
<dbReference type="RefSeq" id="WP_110608046.1">
    <property type="nucleotide sequence ID" value="NZ_PDOD01000001.1"/>
</dbReference>
<dbReference type="EMBL" id="PDOD01000001">
    <property type="protein sequence ID" value="PYZ94413.1"/>
    <property type="molecule type" value="Genomic_DNA"/>
</dbReference>
<evidence type="ECO:0000256" key="3">
    <source>
        <dbReference type="ARBA" id="ARBA00023002"/>
    </source>
</evidence>
<dbReference type="Proteomes" id="UP000248214">
    <property type="component" value="Unassembled WGS sequence"/>
</dbReference>
<accession>A0A323TNX6</accession>
<dbReference type="SUPFAM" id="SSF51905">
    <property type="entry name" value="FAD/NAD(P)-binding domain"/>
    <property type="match status" value="1"/>
</dbReference>
<keyword evidence="8" id="KW-1185">Reference proteome</keyword>
<name>A0A323TNX6_9BACI</name>
<feature type="domain" description="Amine oxidase" evidence="6">
    <location>
        <begin position="10"/>
        <end position="459"/>
    </location>
</feature>
<evidence type="ECO:0000256" key="5">
    <source>
        <dbReference type="RuleBase" id="RU362075"/>
    </source>
</evidence>
<proteinExistence type="inferred from homology"/>
<dbReference type="NCBIfam" id="TIGR02734">
    <property type="entry name" value="crtI_fam"/>
    <property type="match status" value="1"/>
</dbReference>
<keyword evidence="3 5" id="KW-0560">Oxidoreductase</keyword>
<dbReference type="Gene3D" id="3.50.50.60">
    <property type="entry name" value="FAD/NAD(P)-binding domain"/>
    <property type="match status" value="1"/>
</dbReference>
<dbReference type="AlphaFoldDB" id="A0A323TNX6"/>
<dbReference type="Pfam" id="PF01593">
    <property type="entry name" value="Amino_oxidase"/>
    <property type="match status" value="1"/>
</dbReference>
<evidence type="ECO:0000313" key="8">
    <source>
        <dbReference type="Proteomes" id="UP000248214"/>
    </source>
</evidence>
<evidence type="ECO:0000256" key="4">
    <source>
        <dbReference type="ARBA" id="ARBA00038322"/>
    </source>
</evidence>
<evidence type="ECO:0000256" key="2">
    <source>
        <dbReference type="ARBA" id="ARBA00022746"/>
    </source>
</evidence>
<dbReference type="GO" id="GO:0016117">
    <property type="term" value="P:carotenoid biosynthetic process"/>
    <property type="evidence" value="ECO:0007669"/>
    <property type="project" value="UniProtKB-KW"/>
</dbReference>
<comment type="pathway">
    <text evidence="1 5">Carotenoid biosynthesis.</text>
</comment>
<comment type="similarity">
    <text evidence="4">Belongs to the carotenoid/retinoid oxidoreductase family. CrtN subfamily.</text>
</comment>
<dbReference type="PANTHER" id="PTHR43734">
    <property type="entry name" value="PHYTOENE DESATURASE"/>
    <property type="match status" value="1"/>
</dbReference>
<reference evidence="7 8" key="1">
    <citation type="submission" date="2017-10" db="EMBL/GenBank/DDBJ databases">
        <title>Bacillus sp. nov., a halophilic bacterium isolated from a Keqin Lake.</title>
        <authorList>
            <person name="Wang H."/>
        </authorList>
    </citation>
    <scope>NUCLEOTIDE SEQUENCE [LARGE SCALE GENOMIC DNA]</scope>
    <source>
        <strain evidence="7 8">KQ-12</strain>
    </source>
</reference>
<evidence type="ECO:0000256" key="1">
    <source>
        <dbReference type="ARBA" id="ARBA00004829"/>
    </source>
</evidence>
<evidence type="ECO:0000259" key="6">
    <source>
        <dbReference type="Pfam" id="PF01593"/>
    </source>
</evidence>
<dbReference type="Gene3D" id="3.90.660.50">
    <property type="match status" value="1"/>
</dbReference>
<dbReference type="OrthoDB" id="9814556at2"/>
<dbReference type="PANTHER" id="PTHR43734:SF1">
    <property type="entry name" value="PHYTOENE DESATURASE"/>
    <property type="match status" value="1"/>
</dbReference>
<keyword evidence="2 5" id="KW-0125">Carotenoid biosynthesis</keyword>
<dbReference type="InterPro" id="IPR002937">
    <property type="entry name" value="Amino_oxidase"/>
</dbReference>
<dbReference type="GO" id="GO:0016491">
    <property type="term" value="F:oxidoreductase activity"/>
    <property type="evidence" value="ECO:0007669"/>
    <property type="project" value="UniProtKB-KW"/>
</dbReference>
<evidence type="ECO:0000313" key="7">
    <source>
        <dbReference type="EMBL" id="PYZ94413.1"/>
    </source>
</evidence>
<comment type="caution">
    <text evidence="7">The sequence shown here is derived from an EMBL/GenBank/DDBJ whole genome shotgun (WGS) entry which is preliminary data.</text>
</comment>